<protein>
    <submittedName>
        <fullName evidence="1">Uncharacterized protein</fullName>
    </submittedName>
</protein>
<comment type="caution">
    <text evidence="1">The sequence shown here is derived from an EMBL/GenBank/DDBJ whole genome shotgun (WGS) entry which is preliminary data.</text>
</comment>
<dbReference type="Proteomes" id="UP001472677">
    <property type="component" value="Unassembled WGS sequence"/>
</dbReference>
<sequence length="107" mass="12236">MPWSLILIIAENNIDESRRFEAGIGRYARNAVAVLRILSRLHVLPPTEHRLPPLFVPLAPSQLVVVATRLRRDHHHDHHIIFPTNLLHFSMRSIRSGTSYTSAGSRF</sequence>
<reference evidence="1 2" key="1">
    <citation type="journal article" date="2024" name="G3 (Bethesda)">
        <title>Genome assembly of Hibiscus sabdariffa L. provides insights into metabolisms of medicinal natural products.</title>
        <authorList>
            <person name="Kim T."/>
        </authorList>
    </citation>
    <scope>NUCLEOTIDE SEQUENCE [LARGE SCALE GENOMIC DNA]</scope>
    <source>
        <strain evidence="1">TK-2024</strain>
        <tissue evidence="1">Old leaves</tissue>
    </source>
</reference>
<accession>A0ABR2DTP2</accession>
<evidence type="ECO:0000313" key="1">
    <source>
        <dbReference type="EMBL" id="KAK8545190.1"/>
    </source>
</evidence>
<organism evidence="1 2">
    <name type="scientific">Hibiscus sabdariffa</name>
    <name type="common">roselle</name>
    <dbReference type="NCBI Taxonomy" id="183260"/>
    <lineage>
        <taxon>Eukaryota</taxon>
        <taxon>Viridiplantae</taxon>
        <taxon>Streptophyta</taxon>
        <taxon>Embryophyta</taxon>
        <taxon>Tracheophyta</taxon>
        <taxon>Spermatophyta</taxon>
        <taxon>Magnoliopsida</taxon>
        <taxon>eudicotyledons</taxon>
        <taxon>Gunneridae</taxon>
        <taxon>Pentapetalae</taxon>
        <taxon>rosids</taxon>
        <taxon>malvids</taxon>
        <taxon>Malvales</taxon>
        <taxon>Malvaceae</taxon>
        <taxon>Malvoideae</taxon>
        <taxon>Hibiscus</taxon>
    </lineage>
</organism>
<evidence type="ECO:0000313" key="2">
    <source>
        <dbReference type="Proteomes" id="UP001472677"/>
    </source>
</evidence>
<proteinExistence type="predicted"/>
<name>A0ABR2DTP2_9ROSI</name>
<dbReference type="EMBL" id="JBBPBM010000023">
    <property type="protein sequence ID" value="KAK8545190.1"/>
    <property type="molecule type" value="Genomic_DNA"/>
</dbReference>
<gene>
    <name evidence="1" type="ORF">V6N12_026030</name>
</gene>
<keyword evidence="2" id="KW-1185">Reference proteome</keyword>